<dbReference type="GO" id="GO:0008234">
    <property type="term" value="F:cysteine-type peptidase activity"/>
    <property type="evidence" value="ECO:0007669"/>
    <property type="project" value="UniProtKB-KW"/>
</dbReference>
<keyword evidence="7" id="KW-1185">Reference proteome</keyword>
<dbReference type="PROSITE" id="PS51935">
    <property type="entry name" value="NLPC_P60"/>
    <property type="match status" value="1"/>
</dbReference>
<comment type="caution">
    <text evidence="6">The sequence shown here is derived from an EMBL/GenBank/DDBJ whole genome shotgun (WGS) entry which is preliminary data.</text>
</comment>
<reference evidence="6" key="1">
    <citation type="submission" date="2020-09" db="EMBL/GenBank/DDBJ databases">
        <title>A novel bacterium of genus Mangrovicoccus, isolated from South China Sea.</title>
        <authorList>
            <person name="Huang H."/>
            <person name="Mo K."/>
            <person name="Hu Y."/>
        </authorList>
    </citation>
    <scope>NUCLEOTIDE SEQUENCE</scope>
    <source>
        <strain evidence="6">HB182678</strain>
    </source>
</reference>
<proteinExistence type="inferred from homology"/>
<name>A0A8J7CYB9_9RHOB</name>
<keyword evidence="2" id="KW-0645">Protease</keyword>
<dbReference type="SUPFAM" id="SSF54001">
    <property type="entry name" value="Cysteine proteinases"/>
    <property type="match status" value="1"/>
</dbReference>
<keyword evidence="3" id="KW-0378">Hydrolase</keyword>
<dbReference type="Gene3D" id="3.90.1720.10">
    <property type="entry name" value="endopeptidase domain like (from Nostoc punctiforme)"/>
    <property type="match status" value="1"/>
</dbReference>
<keyword evidence="4" id="KW-0788">Thiol protease</keyword>
<dbReference type="RefSeq" id="WP_193183987.1">
    <property type="nucleotide sequence ID" value="NZ_JACVXA010000045.1"/>
</dbReference>
<organism evidence="6 7">
    <name type="scientific">Mangrovicoccus algicola</name>
    <dbReference type="NCBI Taxonomy" id="2771008"/>
    <lineage>
        <taxon>Bacteria</taxon>
        <taxon>Pseudomonadati</taxon>
        <taxon>Pseudomonadota</taxon>
        <taxon>Alphaproteobacteria</taxon>
        <taxon>Rhodobacterales</taxon>
        <taxon>Paracoccaceae</taxon>
        <taxon>Mangrovicoccus</taxon>
    </lineage>
</organism>
<dbReference type="EMBL" id="JACVXA010000045">
    <property type="protein sequence ID" value="MBE3639372.1"/>
    <property type="molecule type" value="Genomic_DNA"/>
</dbReference>
<dbReference type="AlphaFoldDB" id="A0A8J7CYB9"/>
<evidence type="ECO:0000259" key="5">
    <source>
        <dbReference type="PROSITE" id="PS51935"/>
    </source>
</evidence>
<accession>A0A8J7CYB9</accession>
<evidence type="ECO:0000256" key="3">
    <source>
        <dbReference type="ARBA" id="ARBA00022801"/>
    </source>
</evidence>
<evidence type="ECO:0000256" key="1">
    <source>
        <dbReference type="ARBA" id="ARBA00007074"/>
    </source>
</evidence>
<feature type="domain" description="NlpC/P60" evidence="5">
    <location>
        <begin position="131"/>
        <end position="255"/>
    </location>
</feature>
<protein>
    <submittedName>
        <fullName evidence="6">C40 family peptidase</fullName>
    </submittedName>
</protein>
<evidence type="ECO:0000256" key="4">
    <source>
        <dbReference type="ARBA" id="ARBA00022807"/>
    </source>
</evidence>
<evidence type="ECO:0000313" key="6">
    <source>
        <dbReference type="EMBL" id="MBE3639372.1"/>
    </source>
</evidence>
<dbReference type="Pfam" id="PF00877">
    <property type="entry name" value="NLPC_P60"/>
    <property type="match status" value="1"/>
</dbReference>
<dbReference type="Pfam" id="PF18348">
    <property type="entry name" value="SH3_16"/>
    <property type="match status" value="1"/>
</dbReference>
<sequence>MLFKKKPEEILQVAVPVADIRDGPDGARLRQLVFGEPVRILKARKPDHVGIEAVRDGYQGVMARADLGGLQPQTHRVSAPATHVYSAADLKSPEVMTLSFGARLNVEGEESGFLRLQTGGFVPKVHVQKAVSRFADPVGVAEMFIGTPYLWGGNSRAGIDCSGLVQVAAIACGLTCPGDSGDQAELLGDPLEAEAPLRRGDLLFWKGHVAWVAAPDRIVHANAHHMAVVSEPMEPAVQRIAGQGGGAVTARRRINLFREDKARG</sequence>
<dbReference type="PANTHER" id="PTHR47359:SF3">
    <property type="entry name" value="NLP_P60 DOMAIN-CONTAINING PROTEIN-RELATED"/>
    <property type="match status" value="1"/>
</dbReference>
<evidence type="ECO:0000256" key="2">
    <source>
        <dbReference type="ARBA" id="ARBA00022670"/>
    </source>
</evidence>
<evidence type="ECO:0000313" key="7">
    <source>
        <dbReference type="Proteomes" id="UP000609121"/>
    </source>
</evidence>
<dbReference type="InterPro" id="IPR038765">
    <property type="entry name" value="Papain-like_cys_pep_sf"/>
</dbReference>
<dbReference type="GO" id="GO:0006508">
    <property type="term" value="P:proteolysis"/>
    <property type="evidence" value="ECO:0007669"/>
    <property type="project" value="UniProtKB-KW"/>
</dbReference>
<dbReference type="InterPro" id="IPR051794">
    <property type="entry name" value="PG_Endopeptidase_C40"/>
</dbReference>
<dbReference type="InterPro" id="IPR000064">
    <property type="entry name" value="NLP_P60_dom"/>
</dbReference>
<comment type="similarity">
    <text evidence="1">Belongs to the peptidase C40 family.</text>
</comment>
<gene>
    <name evidence="6" type="ORF">ICN82_14320</name>
</gene>
<dbReference type="PANTHER" id="PTHR47359">
    <property type="entry name" value="PEPTIDOGLYCAN DL-ENDOPEPTIDASE CWLO"/>
    <property type="match status" value="1"/>
</dbReference>
<dbReference type="InterPro" id="IPR041382">
    <property type="entry name" value="SH3_16"/>
</dbReference>
<dbReference type="Proteomes" id="UP000609121">
    <property type="component" value="Unassembled WGS sequence"/>
</dbReference>